<keyword evidence="5" id="KW-1015">Disulfide bond</keyword>
<dbReference type="SUPFAM" id="SSF57625">
    <property type="entry name" value="Invertebrate chitin-binding proteins"/>
    <property type="match status" value="2"/>
</dbReference>
<dbReference type="EMBL" id="JAIWYP010000002">
    <property type="protein sequence ID" value="KAH3869464.1"/>
    <property type="molecule type" value="Genomic_DNA"/>
</dbReference>
<protein>
    <recommendedName>
        <fullName evidence="14">Chitinase</fullName>
    </recommendedName>
</protein>
<gene>
    <name evidence="12" type="ORF">DPMN_032633</name>
</gene>
<feature type="compositionally biased region" description="Pro residues" evidence="8">
    <location>
        <begin position="555"/>
        <end position="596"/>
    </location>
</feature>
<feature type="region of interest" description="Disordered" evidence="8">
    <location>
        <begin position="548"/>
        <end position="627"/>
    </location>
</feature>
<keyword evidence="9" id="KW-1133">Transmembrane helix</keyword>
<dbReference type="PANTHER" id="PTHR11177:SF317">
    <property type="entry name" value="CHITINASE 12-RELATED"/>
    <property type="match status" value="1"/>
</dbReference>
<dbReference type="CDD" id="cd02872">
    <property type="entry name" value="GH18_chitolectin_chitotriosidase"/>
    <property type="match status" value="1"/>
</dbReference>
<evidence type="ECO:0000256" key="3">
    <source>
        <dbReference type="ARBA" id="ARBA00022729"/>
    </source>
</evidence>
<evidence type="ECO:0000256" key="1">
    <source>
        <dbReference type="ARBA" id="ARBA00009121"/>
    </source>
</evidence>
<name>A0A9D4M4A9_DREPO</name>
<dbReference type="OrthoDB" id="76388at2759"/>
<keyword evidence="3" id="KW-0732">Signal</keyword>
<dbReference type="GO" id="GO:0005975">
    <property type="term" value="P:carbohydrate metabolic process"/>
    <property type="evidence" value="ECO:0007669"/>
    <property type="project" value="InterPro"/>
</dbReference>
<dbReference type="Gene3D" id="2.170.140.10">
    <property type="entry name" value="Chitin binding domain"/>
    <property type="match status" value="2"/>
</dbReference>
<dbReference type="GO" id="GO:0006032">
    <property type="term" value="P:chitin catabolic process"/>
    <property type="evidence" value="ECO:0007669"/>
    <property type="project" value="UniProtKB-ARBA"/>
</dbReference>
<dbReference type="GO" id="GO:0008061">
    <property type="term" value="F:chitin binding"/>
    <property type="evidence" value="ECO:0007669"/>
    <property type="project" value="UniProtKB-KW"/>
</dbReference>
<dbReference type="SMART" id="SM00494">
    <property type="entry name" value="ChtBD2"/>
    <property type="match status" value="2"/>
</dbReference>
<dbReference type="InterPro" id="IPR002557">
    <property type="entry name" value="Chitin-bd_dom"/>
</dbReference>
<evidence type="ECO:0000256" key="4">
    <source>
        <dbReference type="ARBA" id="ARBA00022801"/>
    </source>
</evidence>
<dbReference type="Gene3D" id="3.20.20.80">
    <property type="entry name" value="Glycosidases"/>
    <property type="match status" value="1"/>
</dbReference>
<dbReference type="SUPFAM" id="SSF51445">
    <property type="entry name" value="(Trans)glycosidases"/>
    <property type="match status" value="1"/>
</dbReference>
<dbReference type="GO" id="GO:0005576">
    <property type="term" value="C:extracellular region"/>
    <property type="evidence" value="ECO:0007669"/>
    <property type="project" value="InterPro"/>
</dbReference>
<evidence type="ECO:0000256" key="8">
    <source>
        <dbReference type="SAM" id="MobiDB-lite"/>
    </source>
</evidence>
<keyword evidence="2" id="KW-0147">Chitin-binding</keyword>
<dbReference type="SUPFAM" id="SSF54556">
    <property type="entry name" value="Chitinase insertion domain"/>
    <property type="match status" value="1"/>
</dbReference>
<evidence type="ECO:0000256" key="6">
    <source>
        <dbReference type="ARBA" id="ARBA00023295"/>
    </source>
</evidence>
<dbReference type="PRINTS" id="PR01217">
    <property type="entry name" value="PRICHEXTENSN"/>
</dbReference>
<dbReference type="InterPro" id="IPR036508">
    <property type="entry name" value="Chitin-bd_dom_sf"/>
</dbReference>
<dbReference type="Gene3D" id="3.10.50.10">
    <property type="match status" value="1"/>
</dbReference>
<dbReference type="Proteomes" id="UP000828390">
    <property type="component" value="Unassembled WGS sequence"/>
</dbReference>
<evidence type="ECO:0000256" key="7">
    <source>
        <dbReference type="RuleBase" id="RU000489"/>
    </source>
</evidence>
<reference evidence="12" key="2">
    <citation type="submission" date="2020-11" db="EMBL/GenBank/DDBJ databases">
        <authorList>
            <person name="McCartney M.A."/>
            <person name="Auch B."/>
            <person name="Kono T."/>
            <person name="Mallez S."/>
            <person name="Becker A."/>
            <person name="Gohl D.M."/>
            <person name="Silverstein K.A.T."/>
            <person name="Koren S."/>
            <person name="Bechman K.B."/>
            <person name="Herman A."/>
            <person name="Abrahante J.E."/>
            <person name="Garbe J."/>
        </authorList>
    </citation>
    <scope>NUCLEOTIDE SEQUENCE</scope>
    <source>
        <strain evidence="12">Duluth1</strain>
        <tissue evidence="12">Whole animal</tissue>
    </source>
</reference>
<reference evidence="12" key="1">
    <citation type="journal article" date="2019" name="bioRxiv">
        <title>The Genome of the Zebra Mussel, Dreissena polymorpha: A Resource for Invasive Species Research.</title>
        <authorList>
            <person name="McCartney M.A."/>
            <person name="Auch B."/>
            <person name="Kono T."/>
            <person name="Mallez S."/>
            <person name="Zhang Y."/>
            <person name="Obille A."/>
            <person name="Becker A."/>
            <person name="Abrahante J.E."/>
            <person name="Garbe J."/>
            <person name="Badalamenti J.P."/>
            <person name="Herman A."/>
            <person name="Mangelson H."/>
            <person name="Liachko I."/>
            <person name="Sullivan S."/>
            <person name="Sone E.D."/>
            <person name="Koren S."/>
            <person name="Silverstein K.A.T."/>
            <person name="Beckman K.B."/>
            <person name="Gohl D.M."/>
        </authorList>
    </citation>
    <scope>NUCLEOTIDE SEQUENCE</scope>
    <source>
        <strain evidence="12">Duluth1</strain>
        <tissue evidence="12">Whole animal</tissue>
    </source>
</reference>
<dbReference type="AlphaFoldDB" id="A0A9D4M4A9"/>
<keyword evidence="6 7" id="KW-0326">Glycosidase</keyword>
<feature type="compositionally biased region" description="Polar residues" evidence="8">
    <location>
        <begin position="616"/>
        <end position="625"/>
    </location>
</feature>
<dbReference type="Pfam" id="PF01607">
    <property type="entry name" value="CBM_14"/>
    <property type="match status" value="2"/>
</dbReference>
<dbReference type="Pfam" id="PF00704">
    <property type="entry name" value="Glyco_hydro_18"/>
    <property type="match status" value="1"/>
</dbReference>
<keyword evidence="4 7" id="KW-0378">Hydrolase</keyword>
<accession>A0A9D4M4A9</accession>
<dbReference type="GO" id="GO:0004568">
    <property type="term" value="F:chitinase activity"/>
    <property type="evidence" value="ECO:0007669"/>
    <property type="project" value="UniProtKB-ARBA"/>
</dbReference>
<evidence type="ECO:0000256" key="2">
    <source>
        <dbReference type="ARBA" id="ARBA00022669"/>
    </source>
</evidence>
<feature type="domain" description="Chitin-binding type-2" evidence="10">
    <location>
        <begin position="626"/>
        <end position="682"/>
    </location>
</feature>
<proteinExistence type="inferred from homology"/>
<keyword evidence="13" id="KW-1185">Reference proteome</keyword>
<dbReference type="PANTHER" id="PTHR11177">
    <property type="entry name" value="CHITINASE"/>
    <property type="match status" value="1"/>
</dbReference>
<dbReference type="PROSITE" id="PS51910">
    <property type="entry name" value="GH18_2"/>
    <property type="match status" value="1"/>
</dbReference>
<dbReference type="InterPro" id="IPR029070">
    <property type="entry name" value="Chitinase_insertion_sf"/>
</dbReference>
<evidence type="ECO:0000259" key="11">
    <source>
        <dbReference type="PROSITE" id="PS51910"/>
    </source>
</evidence>
<feature type="region of interest" description="Disordered" evidence="8">
    <location>
        <begin position="402"/>
        <end position="430"/>
    </location>
</feature>
<comment type="similarity">
    <text evidence="1">Belongs to the glycosyl hydrolase 18 family. Chitinase class II subfamily.</text>
</comment>
<evidence type="ECO:0000313" key="12">
    <source>
        <dbReference type="EMBL" id="KAH3869464.1"/>
    </source>
</evidence>
<feature type="transmembrane region" description="Helical" evidence="9">
    <location>
        <begin position="7"/>
        <end position="30"/>
    </location>
</feature>
<feature type="domain" description="Chitin-binding type-2" evidence="10">
    <location>
        <begin position="491"/>
        <end position="547"/>
    </location>
</feature>
<dbReference type="FunFam" id="3.10.50.10:FF:000001">
    <property type="entry name" value="Chitinase 3-like 1"/>
    <property type="match status" value="1"/>
</dbReference>
<dbReference type="FunFam" id="3.20.20.80:FF:000007">
    <property type="entry name" value="Acidic mammalian chitinase"/>
    <property type="match status" value="1"/>
</dbReference>
<evidence type="ECO:0000313" key="13">
    <source>
        <dbReference type="Proteomes" id="UP000828390"/>
    </source>
</evidence>
<sequence length="682" mass="76085">MVIVRECVLLYIVLTCAIICIDSPILMAAIRRVCYHTNWSQYRNGPGKFYPENIDASLCTHIIYSFAKMTGNHLAAFEWNDESTPWMKGMYDRFAAIKQQNPSVKLLLAVGGWNMGSAPFTAMVASDANRRDFATTSIDFLRKNGFDGLDLDWEYPANRGSPPEDRQRFVDLIMTLRQTFDQESVPAGKERLLLTAAVGAGKDKIDTAYDVPKLAQYLDMINLMTYDLHGSWETFTGHNSPLFARSNEQGNQTYLNVDWAAKYWVSQGAPKEKMNIGVPLYGRTFKLPWGQTSNQIGCTANGAGQAGQYTGEAGFMAYYEVCEKLRGGATKYYDQEGKVPYFVLSDLWCGYDDPDSLKIKVDYIKSEGFGGVMVWALDLDDFSGMCGQGKYPLLRAINDELNAGAPASTPPAGNTYPPTNPPTTPTTTASTAHVWWTNPPSTTPIVWWTPPVTTSTVWWQPPTTTPVPAPTTTHHSNGNHQHHLTMVSFTEFDCRIKADGYYAHPTDCTQYYICAAQMAFLTDCHPGLMFNEATMYCDFADHVNCNSQQGNQPPQTQPPQTQPPQTQPPQTQPPQTQPPQTQPPWTQPPQTQPPQTQPIQTQPPITQPPQTQPPQANTKPQSVNPTDFCKGKQDGFYKDPVDCSKFYQCSFEISYHEPCPSGTYFSTVLQGCDWIANVHNCP</sequence>
<dbReference type="InterPro" id="IPR001223">
    <property type="entry name" value="Glyco_hydro18_cat"/>
</dbReference>
<dbReference type="InterPro" id="IPR050314">
    <property type="entry name" value="Glycosyl_Hydrlase_18"/>
</dbReference>
<keyword evidence="9" id="KW-0812">Transmembrane</keyword>
<comment type="caution">
    <text evidence="12">The sequence shown here is derived from an EMBL/GenBank/DDBJ whole genome shotgun (WGS) entry which is preliminary data.</text>
</comment>
<evidence type="ECO:0000259" key="10">
    <source>
        <dbReference type="PROSITE" id="PS50940"/>
    </source>
</evidence>
<dbReference type="InterPro" id="IPR001579">
    <property type="entry name" value="Glyco_hydro_18_chit_AS"/>
</dbReference>
<dbReference type="InterPro" id="IPR017853">
    <property type="entry name" value="GH"/>
</dbReference>
<dbReference type="SMART" id="SM00636">
    <property type="entry name" value="Glyco_18"/>
    <property type="match status" value="1"/>
</dbReference>
<evidence type="ECO:0000256" key="9">
    <source>
        <dbReference type="SAM" id="Phobius"/>
    </source>
</evidence>
<feature type="domain" description="GH18" evidence="11">
    <location>
        <begin position="30"/>
        <end position="404"/>
    </location>
</feature>
<dbReference type="PROSITE" id="PS01095">
    <property type="entry name" value="GH18_1"/>
    <property type="match status" value="1"/>
</dbReference>
<evidence type="ECO:0008006" key="14">
    <source>
        <dbReference type="Google" id="ProtNLM"/>
    </source>
</evidence>
<evidence type="ECO:0000256" key="5">
    <source>
        <dbReference type="ARBA" id="ARBA00023157"/>
    </source>
</evidence>
<keyword evidence="9" id="KW-0472">Membrane</keyword>
<dbReference type="InterPro" id="IPR011583">
    <property type="entry name" value="Chitinase_II/V-like_cat"/>
</dbReference>
<dbReference type="PROSITE" id="PS50940">
    <property type="entry name" value="CHIT_BIND_II"/>
    <property type="match status" value="2"/>
</dbReference>
<organism evidence="12 13">
    <name type="scientific">Dreissena polymorpha</name>
    <name type="common">Zebra mussel</name>
    <name type="synonym">Mytilus polymorpha</name>
    <dbReference type="NCBI Taxonomy" id="45954"/>
    <lineage>
        <taxon>Eukaryota</taxon>
        <taxon>Metazoa</taxon>
        <taxon>Spiralia</taxon>
        <taxon>Lophotrochozoa</taxon>
        <taxon>Mollusca</taxon>
        <taxon>Bivalvia</taxon>
        <taxon>Autobranchia</taxon>
        <taxon>Heteroconchia</taxon>
        <taxon>Euheterodonta</taxon>
        <taxon>Imparidentia</taxon>
        <taxon>Neoheterodontei</taxon>
        <taxon>Myida</taxon>
        <taxon>Dreissenoidea</taxon>
        <taxon>Dreissenidae</taxon>
        <taxon>Dreissena</taxon>
    </lineage>
</organism>